<dbReference type="EMBL" id="JACHIW010000002">
    <property type="protein sequence ID" value="MBB5159618.1"/>
    <property type="molecule type" value="Genomic_DNA"/>
</dbReference>
<evidence type="ECO:0000313" key="1">
    <source>
        <dbReference type="EMBL" id="MBB5159618.1"/>
    </source>
</evidence>
<evidence type="ECO:0000313" key="2">
    <source>
        <dbReference type="Proteomes" id="UP000584374"/>
    </source>
</evidence>
<organism evidence="1 2">
    <name type="scientific">Saccharopolyspora phatthalungensis</name>
    <dbReference type="NCBI Taxonomy" id="664693"/>
    <lineage>
        <taxon>Bacteria</taxon>
        <taxon>Bacillati</taxon>
        <taxon>Actinomycetota</taxon>
        <taxon>Actinomycetes</taxon>
        <taxon>Pseudonocardiales</taxon>
        <taxon>Pseudonocardiaceae</taxon>
        <taxon>Saccharopolyspora</taxon>
    </lineage>
</organism>
<accession>A0A840QJS8</accession>
<dbReference type="RefSeq" id="WP_184732097.1">
    <property type="nucleotide sequence ID" value="NZ_JACHIW010000002.1"/>
</dbReference>
<gene>
    <name evidence="1" type="ORF">BJ970_007217</name>
</gene>
<proteinExistence type="predicted"/>
<dbReference type="Proteomes" id="UP000584374">
    <property type="component" value="Unassembled WGS sequence"/>
</dbReference>
<keyword evidence="2" id="KW-1185">Reference proteome</keyword>
<sequence>MGVFGLGLAGRGLAFGLAISMEINAPISIEIATSRRHLGESVADICFDMPCHRPASGPRGREMPCPSGHPRPPTTFPFSGSWERVLSDHQSTQDIPAGYWAAFGYQNHVIPTDAPPRKDRKLSGLCGVLTPPQEVSDKDDRPTCAWCAEQVRTGQVRILPKPETA</sequence>
<name>A0A840QJS8_9PSEU</name>
<reference evidence="1 2" key="1">
    <citation type="submission" date="2020-08" db="EMBL/GenBank/DDBJ databases">
        <title>Sequencing the genomes of 1000 actinobacteria strains.</title>
        <authorList>
            <person name="Klenk H.-P."/>
        </authorList>
    </citation>
    <scope>NUCLEOTIDE SEQUENCE [LARGE SCALE GENOMIC DNA]</scope>
    <source>
        <strain evidence="1 2">DSM 45584</strain>
    </source>
</reference>
<comment type="caution">
    <text evidence="1">The sequence shown here is derived from an EMBL/GenBank/DDBJ whole genome shotgun (WGS) entry which is preliminary data.</text>
</comment>
<protein>
    <submittedName>
        <fullName evidence="1">Uncharacterized protein</fullName>
    </submittedName>
</protein>
<dbReference type="AlphaFoldDB" id="A0A840QJS8"/>